<feature type="domain" description="Cation-transporting P-type ATPase N-terminal" evidence="10">
    <location>
        <begin position="2"/>
        <end position="70"/>
    </location>
</feature>
<dbReference type="InterPro" id="IPR023298">
    <property type="entry name" value="ATPase_P-typ_TM_dom_sf"/>
</dbReference>
<dbReference type="Gene3D" id="3.40.50.1000">
    <property type="entry name" value="HAD superfamily/HAD-like"/>
    <property type="match status" value="2"/>
</dbReference>
<dbReference type="SUPFAM" id="SSF56784">
    <property type="entry name" value="HAD-like"/>
    <property type="match status" value="1"/>
</dbReference>
<name>A0A1H7UXQ3_9BACT</name>
<keyword evidence="6" id="KW-1278">Translocase</keyword>
<dbReference type="AlphaFoldDB" id="A0A1H7UXQ3"/>
<evidence type="ECO:0000256" key="6">
    <source>
        <dbReference type="ARBA" id="ARBA00022967"/>
    </source>
</evidence>
<keyword evidence="12" id="KW-1185">Reference proteome</keyword>
<evidence type="ECO:0000256" key="9">
    <source>
        <dbReference type="SAM" id="Phobius"/>
    </source>
</evidence>
<organism evidence="11 12">
    <name type="scientific">Syntrophus gentianae</name>
    <dbReference type="NCBI Taxonomy" id="43775"/>
    <lineage>
        <taxon>Bacteria</taxon>
        <taxon>Pseudomonadati</taxon>
        <taxon>Thermodesulfobacteriota</taxon>
        <taxon>Syntrophia</taxon>
        <taxon>Syntrophales</taxon>
        <taxon>Syntrophaceae</taxon>
        <taxon>Syntrophus</taxon>
    </lineage>
</organism>
<feature type="transmembrane region" description="Helical" evidence="9">
    <location>
        <begin position="236"/>
        <end position="257"/>
    </location>
</feature>
<dbReference type="InterPro" id="IPR018303">
    <property type="entry name" value="ATPase_P-typ_P_site"/>
</dbReference>
<dbReference type="SFLD" id="SFLDG00002">
    <property type="entry name" value="C1.7:_P-type_atpase_like"/>
    <property type="match status" value="1"/>
</dbReference>
<evidence type="ECO:0000256" key="7">
    <source>
        <dbReference type="ARBA" id="ARBA00022989"/>
    </source>
</evidence>
<proteinExistence type="inferred from homology"/>
<evidence type="ECO:0000256" key="8">
    <source>
        <dbReference type="ARBA" id="ARBA00023136"/>
    </source>
</evidence>
<dbReference type="Gene3D" id="3.40.1110.10">
    <property type="entry name" value="Calcium-transporting ATPase, cytoplasmic domain N"/>
    <property type="match status" value="2"/>
</dbReference>
<dbReference type="SUPFAM" id="SSF81653">
    <property type="entry name" value="Calcium ATPase, transduction domain A"/>
    <property type="match status" value="1"/>
</dbReference>
<keyword evidence="8 9" id="KW-0472">Membrane</keyword>
<dbReference type="STRING" id="43775.SAMN04489760_102178"/>
<accession>A0A1H7UXQ3</accession>
<dbReference type="Proteomes" id="UP000198744">
    <property type="component" value="Unassembled WGS sequence"/>
</dbReference>
<sequence>MMQSVNSDLDLLKFPGLSETEAAQRLKREGYNELSSSRGHTIWNIAFDVVREPMFLLLVACGVIYLFLGDVHEALMLLGFVLVVMGITLYQERKTERALEALRDLSSPRALVIRDGRERRIAGREVVQGDILVVKEGDRIPADGVLLSCLSLSVDESLLTGESAPVRKSAAPCADGMGRPGGDDLPFIYSGTLAVQGQCIAEVLATGSNTELGKIGKALQDVTPEESLLQKETGRLVRHLTLLGLSLCAVVVVVYGLTRGSWLHGFLAGITLAMATLPEEFPVVLTVFLALGAWRISQKRVLTRRMPAVEALGSATVLCVDKTGTLTENRMTVHKMFAQGRYYTLENASSPGLPESFHELTEFSILASQIDPFDPMEKAIKQLGERYLAETEHLHFDWTLVHEYPLSQKLLSLSRVWKSPDGGNYIIAAKGSPEAIADLCHLDREAAAELDRHVRSLADDGLRVLGVAKAAFEPSALPAEQHDFLFEFLGLVGLADPVRASVPDSIRECRSAGVRVVMITGDYPGTARNIARQIGLAPSDDCLTGAELDAMSDEELRQRISEVNIYARVVPEQKLRLVEALKAKGEIVAMTGDGVNDAPALKSAHIGIAMGGRGTDVAREAASLVLLDDDFSSIVQALRLGRRIFDNIRKAIAYIVAIHVPIAGISLIPVLCKWPLILMPVHILFLELIIDPACSIVFENEREETDVMTRPPRNPAEPLLNTRTLAISLLQGMSVLVILLLVFLLSFNEGHGERDARALTFTTLIVANLCLILTNRSWSRTILASLKSPNPALWWVIGGTLLFLGLVLYLPLLLHLFKFDRLHPFDLWLCLAAGTFSILWFEGLKFFQGLRKSSSKR</sequence>
<dbReference type="PROSITE" id="PS00154">
    <property type="entry name" value="ATPASE_E1_E2"/>
    <property type="match status" value="1"/>
</dbReference>
<dbReference type="PRINTS" id="PR00120">
    <property type="entry name" value="HATPASE"/>
</dbReference>
<dbReference type="InterPro" id="IPR059000">
    <property type="entry name" value="ATPase_P-type_domA"/>
</dbReference>
<feature type="transmembrane region" description="Helical" evidence="9">
    <location>
        <begin position="756"/>
        <end position="773"/>
    </location>
</feature>
<dbReference type="Gene3D" id="2.70.150.10">
    <property type="entry name" value="Calcium-transporting ATPase, cytoplasmic transduction domain A"/>
    <property type="match status" value="1"/>
</dbReference>
<dbReference type="SFLD" id="SFLDS00003">
    <property type="entry name" value="Haloacid_Dehalogenase"/>
    <property type="match status" value="1"/>
</dbReference>
<dbReference type="Pfam" id="PF00690">
    <property type="entry name" value="Cation_ATPase_N"/>
    <property type="match status" value="1"/>
</dbReference>
<dbReference type="Pfam" id="PF00689">
    <property type="entry name" value="Cation_ATPase_C"/>
    <property type="match status" value="1"/>
</dbReference>
<dbReference type="GO" id="GO:0016887">
    <property type="term" value="F:ATP hydrolysis activity"/>
    <property type="evidence" value="ECO:0007669"/>
    <property type="project" value="InterPro"/>
</dbReference>
<keyword evidence="7 9" id="KW-1133">Transmembrane helix</keyword>
<evidence type="ECO:0000256" key="4">
    <source>
        <dbReference type="ARBA" id="ARBA00022741"/>
    </source>
</evidence>
<dbReference type="GO" id="GO:0005524">
    <property type="term" value="F:ATP binding"/>
    <property type="evidence" value="ECO:0007669"/>
    <property type="project" value="UniProtKB-KW"/>
</dbReference>
<dbReference type="SUPFAM" id="SSF81660">
    <property type="entry name" value="Metal cation-transporting ATPase, ATP-binding domain N"/>
    <property type="match status" value="1"/>
</dbReference>
<dbReference type="SFLD" id="SFLDF00027">
    <property type="entry name" value="p-type_atpase"/>
    <property type="match status" value="1"/>
</dbReference>
<feature type="transmembrane region" description="Helical" evidence="9">
    <location>
        <begin position="719"/>
        <end position="744"/>
    </location>
</feature>
<dbReference type="InterPro" id="IPR006068">
    <property type="entry name" value="ATPase_P-typ_cation-transptr_C"/>
</dbReference>
<dbReference type="InterPro" id="IPR023214">
    <property type="entry name" value="HAD_sf"/>
</dbReference>
<evidence type="ECO:0000256" key="1">
    <source>
        <dbReference type="ARBA" id="ARBA00004141"/>
    </source>
</evidence>
<dbReference type="GO" id="GO:0016020">
    <property type="term" value="C:membrane"/>
    <property type="evidence" value="ECO:0007669"/>
    <property type="project" value="UniProtKB-SubCell"/>
</dbReference>
<dbReference type="SMART" id="SM00831">
    <property type="entry name" value="Cation_ATPase_N"/>
    <property type="match status" value="1"/>
</dbReference>
<keyword evidence="4" id="KW-0547">Nucleotide-binding</keyword>
<feature type="transmembrane region" description="Helical" evidence="9">
    <location>
        <begin position="49"/>
        <end position="68"/>
    </location>
</feature>
<dbReference type="SUPFAM" id="SSF81665">
    <property type="entry name" value="Calcium ATPase, transmembrane domain M"/>
    <property type="match status" value="1"/>
</dbReference>
<feature type="transmembrane region" description="Helical" evidence="9">
    <location>
        <begin position="263"/>
        <end position="296"/>
    </location>
</feature>
<reference evidence="11 12" key="1">
    <citation type="submission" date="2016-10" db="EMBL/GenBank/DDBJ databases">
        <authorList>
            <person name="de Groot N.N."/>
        </authorList>
    </citation>
    <scope>NUCLEOTIDE SEQUENCE [LARGE SCALE GENOMIC DNA]</scope>
    <source>
        <strain evidence="11 12">DSM 8423</strain>
    </source>
</reference>
<evidence type="ECO:0000259" key="10">
    <source>
        <dbReference type="SMART" id="SM00831"/>
    </source>
</evidence>
<dbReference type="PRINTS" id="PR00119">
    <property type="entry name" value="CATATPASE"/>
</dbReference>
<dbReference type="Gene3D" id="1.20.1110.10">
    <property type="entry name" value="Calcium-transporting ATPase, transmembrane domain"/>
    <property type="match status" value="2"/>
</dbReference>
<dbReference type="InterPro" id="IPR036412">
    <property type="entry name" value="HAD-like_sf"/>
</dbReference>
<dbReference type="InterPro" id="IPR004014">
    <property type="entry name" value="ATPase_P-typ_cation-transptr_N"/>
</dbReference>
<dbReference type="PANTHER" id="PTHR42861">
    <property type="entry name" value="CALCIUM-TRANSPORTING ATPASE"/>
    <property type="match status" value="1"/>
</dbReference>
<feature type="transmembrane region" description="Helical" evidence="9">
    <location>
        <begin position="651"/>
        <end position="671"/>
    </location>
</feature>
<dbReference type="EMBL" id="FOBS01000002">
    <property type="protein sequence ID" value="SEM01730.1"/>
    <property type="molecule type" value="Genomic_DNA"/>
</dbReference>
<dbReference type="Pfam" id="PF00702">
    <property type="entry name" value="Hydrolase"/>
    <property type="match status" value="1"/>
</dbReference>
<evidence type="ECO:0000256" key="5">
    <source>
        <dbReference type="ARBA" id="ARBA00022840"/>
    </source>
</evidence>
<dbReference type="Pfam" id="PF00122">
    <property type="entry name" value="E1-E2_ATPase"/>
    <property type="match status" value="1"/>
</dbReference>
<dbReference type="InterPro" id="IPR001757">
    <property type="entry name" value="P_typ_ATPase"/>
</dbReference>
<dbReference type="InterPro" id="IPR044492">
    <property type="entry name" value="P_typ_ATPase_HD_dom"/>
</dbReference>
<evidence type="ECO:0000313" key="11">
    <source>
        <dbReference type="EMBL" id="SEM01730.1"/>
    </source>
</evidence>
<keyword evidence="5" id="KW-0067">ATP-binding</keyword>
<evidence type="ECO:0000256" key="3">
    <source>
        <dbReference type="ARBA" id="ARBA00022692"/>
    </source>
</evidence>
<feature type="transmembrane region" description="Helical" evidence="9">
    <location>
        <begin position="74"/>
        <end position="90"/>
    </location>
</feature>
<evidence type="ECO:0000313" key="12">
    <source>
        <dbReference type="Proteomes" id="UP000198744"/>
    </source>
</evidence>
<feature type="transmembrane region" description="Helical" evidence="9">
    <location>
        <begin position="793"/>
        <end position="813"/>
    </location>
</feature>
<dbReference type="InterPro" id="IPR008250">
    <property type="entry name" value="ATPase_P-typ_transduc_dom_A_sf"/>
</dbReference>
<gene>
    <name evidence="11" type="ORF">SAMN04489760_102178</name>
</gene>
<dbReference type="NCBIfam" id="TIGR01494">
    <property type="entry name" value="ATPase_P-type"/>
    <property type="match status" value="2"/>
</dbReference>
<comment type="subcellular location">
    <subcellularLocation>
        <location evidence="1">Membrane</location>
        <topology evidence="1">Multi-pass membrane protein</topology>
    </subcellularLocation>
</comment>
<keyword evidence="3 9" id="KW-0812">Transmembrane</keyword>
<protein>
    <submittedName>
        <fullName evidence="11">Ca2+-transporting ATPase</fullName>
    </submittedName>
</protein>
<evidence type="ECO:0000256" key="2">
    <source>
        <dbReference type="ARBA" id="ARBA00005675"/>
    </source>
</evidence>
<comment type="similarity">
    <text evidence="2">Belongs to the cation transport ATPase (P-type) (TC 3.A.3) family. Type IIA subfamily.</text>
</comment>
<feature type="transmembrane region" description="Helical" evidence="9">
    <location>
        <begin position="677"/>
        <end position="698"/>
    </location>
</feature>
<feature type="transmembrane region" description="Helical" evidence="9">
    <location>
        <begin position="825"/>
        <end position="847"/>
    </location>
</feature>
<dbReference type="InterPro" id="IPR023299">
    <property type="entry name" value="ATPase_P-typ_cyto_dom_N"/>
</dbReference>
<dbReference type="FunFam" id="3.40.50.1000:FF:000028">
    <property type="entry name" value="Calcium-transporting P-type ATPase, putative"/>
    <property type="match status" value="1"/>
</dbReference>